<dbReference type="HAMAP" id="MF_01216">
    <property type="entry name" value="Azoreductase_type1"/>
    <property type="match status" value="1"/>
</dbReference>
<comment type="similarity">
    <text evidence="6">Belongs to the azoreductase type 1 family.</text>
</comment>
<keyword evidence="2 6" id="KW-0288">FMN</keyword>
<dbReference type="InterPro" id="IPR050104">
    <property type="entry name" value="FMN-dep_NADH:Q_OxRdtase_AzoR1"/>
</dbReference>
<comment type="function">
    <text evidence="6">Also exhibits azoreductase activity. Catalyzes the reductive cleavage of the azo bond in aromatic azo compounds to the corresponding amines.</text>
</comment>
<keyword evidence="9" id="KW-1185">Reference proteome</keyword>
<protein>
    <recommendedName>
        <fullName evidence="6">FMN dependent NADH:quinone oxidoreductase</fullName>
        <ecNumber evidence="6">1.6.5.-</ecNumber>
    </recommendedName>
    <alternativeName>
        <fullName evidence="6">Azo-dye reductase</fullName>
    </alternativeName>
    <alternativeName>
        <fullName evidence="6">FMN-dependent NADH-azo compound oxidoreductase</fullName>
    </alternativeName>
    <alternativeName>
        <fullName evidence="6">FMN-dependent NADH-azoreductase</fullName>
        <ecNumber evidence="6">1.7.1.17</ecNumber>
    </alternativeName>
</protein>
<keyword evidence="3 6" id="KW-0560">Oxidoreductase</keyword>
<dbReference type="InterPro" id="IPR003680">
    <property type="entry name" value="Flavodoxin_fold"/>
</dbReference>
<dbReference type="STRING" id="76728.AQ490_15135"/>
<evidence type="ECO:0000256" key="5">
    <source>
        <dbReference type="ARBA" id="ARBA00048542"/>
    </source>
</evidence>
<comment type="catalytic activity">
    <reaction evidence="5">
        <text>N,N-dimethyl-1,4-phenylenediamine + anthranilate + 2 NAD(+) = 2-(4-dimethylaminophenyl)diazenylbenzoate + 2 NADH + 2 H(+)</text>
        <dbReference type="Rhea" id="RHEA:55872"/>
        <dbReference type="ChEBI" id="CHEBI:15378"/>
        <dbReference type="ChEBI" id="CHEBI:15783"/>
        <dbReference type="ChEBI" id="CHEBI:16567"/>
        <dbReference type="ChEBI" id="CHEBI:57540"/>
        <dbReference type="ChEBI" id="CHEBI:57945"/>
        <dbReference type="ChEBI" id="CHEBI:71579"/>
        <dbReference type="EC" id="1.7.1.17"/>
    </reaction>
    <physiologicalReaction direction="right-to-left" evidence="5">
        <dbReference type="Rhea" id="RHEA:55874"/>
    </physiologicalReaction>
</comment>
<keyword evidence="1 6" id="KW-0285">Flavoprotein</keyword>
<evidence type="ECO:0000256" key="4">
    <source>
        <dbReference type="ARBA" id="ARBA00023027"/>
    </source>
</evidence>
<comment type="caution">
    <text evidence="6">Lacks conserved residue(s) required for the propagation of feature annotation.</text>
</comment>
<dbReference type="RefSeq" id="WP_018381715.1">
    <property type="nucleotide sequence ID" value="NZ_LLZU01000005.1"/>
</dbReference>
<comment type="subunit">
    <text evidence="6">Homodimer.</text>
</comment>
<dbReference type="EC" id="1.7.1.17" evidence="6"/>
<dbReference type="eggNOG" id="COG1182">
    <property type="taxonomic scope" value="Bacteria"/>
</dbReference>
<sequence>MAKLLHLDSSLNGDASHSRAVTAAFRAAWESEHPGGTVVYRDLAAEAIPHLAAAAYYAGQVSPAEHSPEQKAAFELRGTLIQEAEEADAILIGAPMYNYTISSTLKAWLDHVVLYGRTVGTPDRTLAGKPTTVVASRGGSYAPGTPREGVDYVQPYLEHLLAGEMGLDVHFIIPELTLAPVNPAMADLIPLAEASRAKALEEAESRGKQLARQLSA</sequence>
<accession>A0A0T6LW85</accession>
<comment type="caution">
    <text evidence="8">The sequence shown here is derived from an EMBL/GenBank/DDBJ whole genome shotgun (WGS) entry which is preliminary data.</text>
</comment>
<dbReference type="Proteomes" id="UP000050867">
    <property type="component" value="Unassembled WGS sequence"/>
</dbReference>
<gene>
    <name evidence="6" type="primary">azoR</name>
    <name evidence="8" type="ORF">AQ490_15135</name>
</gene>
<evidence type="ECO:0000256" key="6">
    <source>
        <dbReference type="HAMAP-Rule" id="MF_01216"/>
    </source>
</evidence>
<dbReference type="GO" id="GO:0016652">
    <property type="term" value="F:oxidoreductase activity, acting on NAD(P)H as acceptor"/>
    <property type="evidence" value="ECO:0007669"/>
    <property type="project" value="UniProtKB-UniRule"/>
</dbReference>
<dbReference type="AlphaFoldDB" id="A0A0T6LW85"/>
<dbReference type="GO" id="GO:0009055">
    <property type="term" value="F:electron transfer activity"/>
    <property type="evidence" value="ECO:0007669"/>
    <property type="project" value="UniProtKB-UniRule"/>
</dbReference>
<dbReference type="InterPro" id="IPR023048">
    <property type="entry name" value="NADH:quinone_OxRdtase_FMN_depd"/>
</dbReference>
<proteinExistence type="inferred from homology"/>
<dbReference type="EC" id="1.6.5.-" evidence="6"/>
<dbReference type="Pfam" id="PF02525">
    <property type="entry name" value="Flavodoxin_2"/>
    <property type="match status" value="1"/>
</dbReference>
<keyword evidence="4 6" id="KW-0520">NAD</keyword>
<dbReference type="GO" id="GO:0016655">
    <property type="term" value="F:oxidoreductase activity, acting on NAD(P)H, quinone or similar compound as acceptor"/>
    <property type="evidence" value="ECO:0007669"/>
    <property type="project" value="InterPro"/>
</dbReference>
<feature type="binding site" evidence="6">
    <location>
        <begin position="136"/>
        <end position="139"/>
    </location>
    <ligand>
        <name>FMN</name>
        <dbReference type="ChEBI" id="CHEBI:58210"/>
    </ligand>
</feature>
<evidence type="ECO:0000256" key="1">
    <source>
        <dbReference type="ARBA" id="ARBA00022630"/>
    </source>
</evidence>
<reference evidence="8 9" key="1">
    <citation type="submission" date="2015-10" db="EMBL/GenBank/DDBJ databases">
        <title>Draft genome sequence of pyrrolomycin-producing Streptomyces vitaminophilus.</title>
        <authorList>
            <person name="Graham D.E."/>
            <person name="Mahan K.M."/>
            <person name="Klingeman D.M."/>
            <person name="Hettich R.L."/>
            <person name="Parry R.J."/>
        </authorList>
    </citation>
    <scope>NUCLEOTIDE SEQUENCE [LARGE SCALE GENOMIC DNA]</scope>
    <source>
        <strain evidence="8 9">ATCC 31673</strain>
    </source>
</reference>
<dbReference type="PANTHER" id="PTHR43741">
    <property type="entry name" value="FMN-DEPENDENT NADH-AZOREDUCTASE 1"/>
    <property type="match status" value="1"/>
</dbReference>
<evidence type="ECO:0000256" key="2">
    <source>
        <dbReference type="ARBA" id="ARBA00022643"/>
    </source>
</evidence>
<dbReference type="PANTHER" id="PTHR43741:SF4">
    <property type="entry name" value="FMN-DEPENDENT NADH:QUINONE OXIDOREDUCTASE"/>
    <property type="match status" value="1"/>
</dbReference>
<comment type="catalytic activity">
    <reaction evidence="6">
        <text>2 a quinone + NADH + H(+) = 2 a 1,4-benzosemiquinone + NAD(+)</text>
        <dbReference type="Rhea" id="RHEA:65952"/>
        <dbReference type="ChEBI" id="CHEBI:15378"/>
        <dbReference type="ChEBI" id="CHEBI:57540"/>
        <dbReference type="ChEBI" id="CHEBI:57945"/>
        <dbReference type="ChEBI" id="CHEBI:132124"/>
        <dbReference type="ChEBI" id="CHEBI:134225"/>
    </reaction>
</comment>
<dbReference type="EMBL" id="LLZU01000005">
    <property type="protein sequence ID" value="KRV50423.1"/>
    <property type="molecule type" value="Genomic_DNA"/>
</dbReference>
<evidence type="ECO:0000259" key="7">
    <source>
        <dbReference type="Pfam" id="PF02525"/>
    </source>
</evidence>
<feature type="domain" description="Flavodoxin-like fold" evidence="7">
    <location>
        <begin position="3"/>
        <end position="167"/>
    </location>
</feature>
<dbReference type="Gene3D" id="3.40.50.360">
    <property type="match status" value="1"/>
</dbReference>
<evidence type="ECO:0000256" key="3">
    <source>
        <dbReference type="ARBA" id="ARBA00023002"/>
    </source>
</evidence>
<dbReference type="GO" id="GO:0010181">
    <property type="term" value="F:FMN binding"/>
    <property type="evidence" value="ECO:0007669"/>
    <property type="project" value="UniProtKB-UniRule"/>
</dbReference>
<dbReference type="SUPFAM" id="SSF52218">
    <property type="entry name" value="Flavoproteins"/>
    <property type="match status" value="1"/>
</dbReference>
<name>A0A0T6LW85_WENVI</name>
<feature type="binding site" evidence="6">
    <location>
        <position position="10"/>
    </location>
    <ligand>
        <name>FMN</name>
        <dbReference type="ChEBI" id="CHEBI:58210"/>
    </ligand>
</feature>
<comment type="cofactor">
    <cofactor evidence="6">
        <name>FMN</name>
        <dbReference type="ChEBI" id="CHEBI:58210"/>
    </cofactor>
    <text evidence="6">Binds 1 FMN per subunit.</text>
</comment>
<feature type="binding site" evidence="6">
    <location>
        <begin position="16"/>
        <end position="18"/>
    </location>
    <ligand>
        <name>FMN</name>
        <dbReference type="ChEBI" id="CHEBI:58210"/>
    </ligand>
</feature>
<dbReference type="OrthoDB" id="9805013at2"/>
<evidence type="ECO:0000313" key="8">
    <source>
        <dbReference type="EMBL" id="KRV50423.1"/>
    </source>
</evidence>
<organism evidence="8 9">
    <name type="scientific">Wenjunlia vitaminophila</name>
    <name type="common">Streptomyces vitaminophilus</name>
    <dbReference type="NCBI Taxonomy" id="76728"/>
    <lineage>
        <taxon>Bacteria</taxon>
        <taxon>Bacillati</taxon>
        <taxon>Actinomycetota</taxon>
        <taxon>Actinomycetes</taxon>
        <taxon>Kitasatosporales</taxon>
        <taxon>Streptomycetaceae</taxon>
        <taxon>Wenjunlia</taxon>
    </lineage>
</organism>
<dbReference type="InterPro" id="IPR029039">
    <property type="entry name" value="Flavoprotein-like_sf"/>
</dbReference>
<evidence type="ECO:0000313" key="9">
    <source>
        <dbReference type="Proteomes" id="UP000050867"/>
    </source>
</evidence>
<comment type="function">
    <text evidence="6">Quinone reductase that provides resistance to thiol-specific stress caused by electrophilic quinones.</text>
</comment>